<evidence type="ECO:0000256" key="1">
    <source>
        <dbReference type="ARBA" id="ARBA00007435"/>
    </source>
</evidence>
<dbReference type="PROSITE" id="PS50164">
    <property type="entry name" value="GIY_YIG"/>
    <property type="match status" value="1"/>
</dbReference>
<dbReference type="EMBL" id="JAEHFX010000003">
    <property type="protein sequence ID" value="MBK0402782.1"/>
    <property type="molecule type" value="Genomic_DNA"/>
</dbReference>
<protein>
    <submittedName>
        <fullName evidence="3">GIY-YIG nuclease family protein</fullName>
    </submittedName>
</protein>
<sequence length="104" mass="12496">MFNSNYFVYITTNFNRTVLDIGITNDLATRLQQHFQNSDDKKTFAGRYYCYKLIYFERFTNPVHAIEREKQLKGWSRSKKEALIRSKNPELKFLNYIAEEKVIN</sequence>
<dbReference type="SMART" id="SM00465">
    <property type="entry name" value="GIYc"/>
    <property type="match status" value="1"/>
</dbReference>
<accession>A0ABS1C066</accession>
<comment type="caution">
    <text evidence="3">The sequence shown here is derived from an EMBL/GenBank/DDBJ whole genome shotgun (WGS) entry which is preliminary data.</text>
</comment>
<evidence type="ECO:0000313" key="4">
    <source>
        <dbReference type="Proteomes" id="UP000644147"/>
    </source>
</evidence>
<dbReference type="CDD" id="cd10448">
    <property type="entry name" value="GIY-YIG_unchar_3"/>
    <property type="match status" value="1"/>
</dbReference>
<organism evidence="3 4">
    <name type="scientific">Adhaeribacter terrigena</name>
    <dbReference type="NCBI Taxonomy" id="2793070"/>
    <lineage>
        <taxon>Bacteria</taxon>
        <taxon>Pseudomonadati</taxon>
        <taxon>Bacteroidota</taxon>
        <taxon>Cytophagia</taxon>
        <taxon>Cytophagales</taxon>
        <taxon>Hymenobacteraceae</taxon>
        <taxon>Adhaeribacter</taxon>
    </lineage>
</organism>
<reference evidence="3 4" key="1">
    <citation type="submission" date="2020-12" db="EMBL/GenBank/DDBJ databases">
        <title>Bacterial novel species Adhaeribacter sp. BT258 isolated from soil.</title>
        <authorList>
            <person name="Jung H.-Y."/>
        </authorList>
    </citation>
    <scope>NUCLEOTIDE SEQUENCE [LARGE SCALE GENOMIC DNA]</scope>
    <source>
        <strain evidence="3 4">BT258</strain>
    </source>
</reference>
<comment type="similarity">
    <text evidence="1">Belongs to the UPF0213 family.</text>
</comment>
<proteinExistence type="inferred from homology"/>
<feature type="domain" description="GIY-YIG" evidence="2">
    <location>
        <begin position="4"/>
        <end position="82"/>
    </location>
</feature>
<name>A0ABS1C066_9BACT</name>
<dbReference type="InterPro" id="IPR000305">
    <property type="entry name" value="GIY-YIG_endonuc"/>
</dbReference>
<evidence type="ECO:0000259" key="2">
    <source>
        <dbReference type="PROSITE" id="PS50164"/>
    </source>
</evidence>
<evidence type="ECO:0000313" key="3">
    <source>
        <dbReference type="EMBL" id="MBK0402782.1"/>
    </source>
</evidence>
<dbReference type="Proteomes" id="UP000644147">
    <property type="component" value="Unassembled WGS sequence"/>
</dbReference>
<dbReference type="InterPro" id="IPR050190">
    <property type="entry name" value="UPF0213_domain"/>
</dbReference>
<dbReference type="PANTHER" id="PTHR34477:SF5">
    <property type="entry name" value="BSL5627 PROTEIN"/>
    <property type="match status" value="1"/>
</dbReference>
<dbReference type="RefSeq" id="WP_200505541.1">
    <property type="nucleotide sequence ID" value="NZ_JAEHFX010000003.1"/>
</dbReference>
<dbReference type="PANTHER" id="PTHR34477">
    <property type="entry name" value="UPF0213 PROTEIN YHBQ"/>
    <property type="match status" value="1"/>
</dbReference>
<keyword evidence="4" id="KW-1185">Reference proteome</keyword>
<dbReference type="Gene3D" id="3.40.1440.10">
    <property type="entry name" value="GIY-YIG endonuclease"/>
    <property type="match status" value="1"/>
</dbReference>
<dbReference type="SUPFAM" id="SSF82771">
    <property type="entry name" value="GIY-YIG endonuclease"/>
    <property type="match status" value="1"/>
</dbReference>
<dbReference type="Pfam" id="PF01541">
    <property type="entry name" value="GIY-YIG"/>
    <property type="match status" value="1"/>
</dbReference>
<dbReference type="InterPro" id="IPR035901">
    <property type="entry name" value="GIY-YIG_endonuc_sf"/>
</dbReference>
<gene>
    <name evidence="3" type="ORF">I5M27_07275</name>
</gene>